<feature type="transmembrane region" description="Helical" evidence="1">
    <location>
        <begin position="288"/>
        <end position="307"/>
    </location>
</feature>
<organism evidence="2 3">
    <name type="scientific">Desulfotalea psychrophila (strain LSv54 / DSM 12343)</name>
    <dbReference type="NCBI Taxonomy" id="177439"/>
    <lineage>
        <taxon>Bacteria</taxon>
        <taxon>Pseudomonadati</taxon>
        <taxon>Thermodesulfobacteriota</taxon>
        <taxon>Desulfobulbia</taxon>
        <taxon>Desulfobulbales</taxon>
        <taxon>Desulfocapsaceae</taxon>
        <taxon>Desulfotalea</taxon>
    </lineage>
</organism>
<dbReference type="STRING" id="177439.DP1677"/>
<keyword evidence="1" id="KW-1133">Transmembrane helix</keyword>
<feature type="transmembrane region" description="Helical" evidence="1">
    <location>
        <begin position="313"/>
        <end position="333"/>
    </location>
</feature>
<feature type="transmembrane region" description="Helical" evidence="1">
    <location>
        <begin position="258"/>
        <end position="276"/>
    </location>
</feature>
<evidence type="ECO:0000313" key="2">
    <source>
        <dbReference type="EMBL" id="CAG36406.1"/>
    </source>
</evidence>
<dbReference type="KEGG" id="dps:DP1677"/>
<dbReference type="EMBL" id="CR522870">
    <property type="protein sequence ID" value="CAG36406.1"/>
    <property type="molecule type" value="Genomic_DNA"/>
</dbReference>
<dbReference type="HOGENOM" id="CLU_032780_1_0_7"/>
<evidence type="ECO:0000256" key="1">
    <source>
        <dbReference type="SAM" id="Phobius"/>
    </source>
</evidence>
<gene>
    <name evidence="2" type="ordered locus">DP1677</name>
</gene>
<keyword evidence="3" id="KW-1185">Reference proteome</keyword>
<keyword evidence="1" id="KW-0812">Transmembrane</keyword>
<dbReference type="InterPro" id="IPR005230">
    <property type="entry name" value="TraB_bac"/>
</dbReference>
<dbReference type="eggNOG" id="COG1916">
    <property type="taxonomic scope" value="Bacteria"/>
</dbReference>
<evidence type="ECO:0000313" key="3">
    <source>
        <dbReference type="Proteomes" id="UP000000602"/>
    </source>
</evidence>
<dbReference type="RefSeq" id="WP_011188918.1">
    <property type="nucleotide sequence ID" value="NC_006138.1"/>
</dbReference>
<dbReference type="Proteomes" id="UP000000602">
    <property type="component" value="Chromosome"/>
</dbReference>
<accession>Q6AML9</accession>
<name>Q6AML9_DESPS</name>
<dbReference type="PANTHER" id="PTHR21530">
    <property type="entry name" value="PHEROMONE SHUTDOWN PROTEIN"/>
    <property type="match status" value="1"/>
</dbReference>
<protein>
    <submittedName>
        <fullName evidence="2">Related to pheromone shutdown protein TraB</fullName>
    </submittedName>
</protein>
<feature type="transmembrane region" description="Helical" evidence="1">
    <location>
        <begin position="367"/>
        <end position="388"/>
    </location>
</feature>
<dbReference type="InterPro" id="IPR002816">
    <property type="entry name" value="TraB/PrgY/GumN_fam"/>
</dbReference>
<dbReference type="Pfam" id="PF01963">
    <property type="entry name" value="TraB_PrgY_gumN"/>
    <property type="match status" value="1"/>
</dbReference>
<dbReference type="OrthoDB" id="9809330at2"/>
<dbReference type="NCBIfam" id="TIGR00261">
    <property type="entry name" value="traB"/>
    <property type="match status" value="1"/>
</dbReference>
<dbReference type="AlphaFoldDB" id="Q6AML9"/>
<keyword evidence="1" id="KW-0472">Membrane</keyword>
<dbReference type="CDD" id="cd14726">
    <property type="entry name" value="TraB_PrgY-like"/>
    <property type="match status" value="1"/>
</dbReference>
<dbReference type="PANTHER" id="PTHR21530:SF7">
    <property type="entry name" value="TRAB DOMAIN-CONTAINING PROTEIN"/>
    <property type="match status" value="1"/>
</dbReference>
<reference evidence="3" key="1">
    <citation type="journal article" date="2004" name="Environ. Microbiol.">
        <title>The genome of Desulfotalea psychrophila, a sulfate-reducing bacterium from permanently cold Arctic sediments.</title>
        <authorList>
            <person name="Rabus R."/>
            <person name="Ruepp A."/>
            <person name="Frickey T."/>
            <person name="Rattei T."/>
            <person name="Fartmann B."/>
            <person name="Stark M."/>
            <person name="Bauer M."/>
            <person name="Zibat A."/>
            <person name="Lombardot T."/>
            <person name="Becker I."/>
            <person name="Amann J."/>
            <person name="Gellner K."/>
            <person name="Teeling H."/>
            <person name="Leuschner W.D."/>
            <person name="Gloeckner F.-O."/>
            <person name="Lupas A.N."/>
            <person name="Amann R."/>
            <person name="Klenk H.-P."/>
        </authorList>
    </citation>
    <scope>NUCLEOTIDE SEQUENCE [LARGE SCALE GENOMIC DNA]</scope>
    <source>
        <strain evidence="3">DSM 12343 / LSv54</strain>
    </source>
</reference>
<proteinExistence type="predicted"/>
<dbReference type="InterPro" id="IPR046345">
    <property type="entry name" value="TraB_PrgY-like"/>
</dbReference>
<sequence length="398" mass="43793">MELSDSSSHEYPSDVQILHHEGRVFYLVGTAHISQESVELVQRVIRQEQPDCVCLELDDKRYHSLSQKDSWQALDLKQILKKKQLATLFISMLMASYQKRLGGKMGVDPGAELLAAAQTAQELQIPVSLCDRDVRVTLRRAWKSTSLFRKGYLLTSLLASAFDKTEISEEKLSELRKKDVLEDLMEELGANLPELKKVLIDERDIYLSEKIKSSHGDRVVAVVGAGHLQGIKKQFSQDNREEIASISIIPPVSKSWKTIGWLIPCLILGSLVTIGVQKGSDVAGANLLFWILANGIPSAIGSVLALGHPLTTLAAFLAAPITSLTPVIGAGYVTAFVQVMLRPPVVGEFESAGRDVAKMSGWWKNKLLRVFLIFFLTGLGSAVGTWVGGYEIVKNLVT</sequence>